<reference evidence="2 3" key="1">
    <citation type="submission" date="2018-06" db="EMBL/GenBank/DDBJ databases">
        <authorList>
            <consortium name="Pathogen Informatics"/>
            <person name="Doyle S."/>
        </authorList>
    </citation>
    <scope>NUCLEOTIDE SEQUENCE [LARGE SCALE GENOMIC DNA]</scope>
    <source>
        <strain evidence="2 3">NCTC13443</strain>
    </source>
</reference>
<evidence type="ECO:0000256" key="1">
    <source>
        <dbReference type="SAM" id="MobiDB-lite"/>
    </source>
</evidence>
<dbReference type="Proteomes" id="UP000255518">
    <property type="component" value="Unassembled WGS sequence"/>
</dbReference>
<name>A0A377V0M4_KLEPN</name>
<protein>
    <submittedName>
        <fullName evidence="2">Uncharacterized protein</fullName>
    </submittedName>
</protein>
<evidence type="ECO:0000313" key="2">
    <source>
        <dbReference type="EMBL" id="STT01912.1"/>
    </source>
</evidence>
<evidence type="ECO:0000313" key="3">
    <source>
        <dbReference type="Proteomes" id="UP000255518"/>
    </source>
</evidence>
<proteinExistence type="predicted"/>
<organism evidence="2 3">
    <name type="scientific">Klebsiella pneumoniae</name>
    <dbReference type="NCBI Taxonomy" id="573"/>
    <lineage>
        <taxon>Bacteria</taxon>
        <taxon>Pseudomonadati</taxon>
        <taxon>Pseudomonadota</taxon>
        <taxon>Gammaproteobacteria</taxon>
        <taxon>Enterobacterales</taxon>
        <taxon>Enterobacteriaceae</taxon>
        <taxon>Klebsiella/Raoultella group</taxon>
        <taxon>Klebsiella</taxon>
        <taxon>Klebsiella pneumoniae complex</taxon>
    </lineage>
</organism>
<accession>A0A377V0M4</accession>
<sequence>MPGGGNALPGLHNTGINTLYYQTVALISQARASAAPPGKNSRRGTAFMPGGGVALPGLHNTGTNLI</sequence>
<feature type="region of interest" description="Disordered" evidence="1">
    <location>
        <begin position="34"/>
        <end position="66"/>
    </location>
</feature>
<dbReference type="EMBL" id="UGKT01000001">
    <property type="protein sequence ID" value="STT01912.1"/>
    <property type="molecule type" value="Genomic_DNA"/>
</dbReference>
<gene>
    <name evidence="2" type="ORF">NCTC13443_02244</name>
</gene>
<dbReference type="AlphaFoldDB" id="A0A377V0M4"/>